<proteinExistence type="predicted"/>
<evidence type="ECO:0000313" key="1">
    <source>
        <dbReference type="EMBL" id="CAE0335796.1"/>
    </source>
</evidence>
<organism evidence="1">
    <name type="scientific">Strombidium inclinatum</name>
    <dbReference type="NCBI Taxonomy" id="197538"/>
    <lineage>
        <taxon>Eukaryota</taxon>
        <taxon>Sar</taxon>
        <taxon>Alveolata</taxon>
        <taxon>Ciliophora</taxon>
        <taxon>Intramacronucleata</taxon>
        <taxon>Spirotrichea</taxon>
        <taxon>Oligotrichia</taxon>
        <taxon>Strombidiidae</taxon>
        <taxon>Strombidium</taxon>
    </lineage>
</organism>
<reference evidence="1" key="1">
    <citation type="submission" date="2021-01" db="EMBL/GenBank/DDBJ databases">
        <authorList>
            <person name="Corre E."/>
            <person name="Pelletier E."/>
            <person name="Niang G."/>
            <person name="Scheremetjew M."/>
            <person name="Finn R."/>
            <person name="Kale V."/>
            <person name="Holt S."/>
            <person name="Cochrane G."/>
            <person name="Meng A."/>
            <person name="Brown T."/>
            <person name="Cohen L."/>
        </authorList>
    </citation>
    <scope>NUCLEOTIDE SEQUENCE</scope>
    <source>
        <strain evidence="1">S3</strain>
    </source>
</reference>
<protein>
    <submittedName>
        <fullName evidence="1">Uncharacterized protein</fullName>
    </submittedName>
</protein>
<dbReference type="SUPFAM" id="SSF51206">
    <property type="entry name" value="cAMP-binding domain-like"/>
    <property type="match status" value="1"/>
</dbReference>
<dbReference type="AlphaFoldDB" id="A0A7S3J0T5"/>
<name>A0A7S3J0T5_9SPIT</name>
<gene>
    <name evidence="1" type="ORF">SINC0208_LOCUS16435</name>
</gene>
<dbReference type="EMBL" id="HBIH01040847">
    <property type="protein sequence ID" value="CAE0335796.1"/>
    <property type="molecule type" value="Transcribed_RNA"/>
</dbReference>
<dbReference type="InterPro" id="IPR018490">
    <property type="entry name" value="cNMP-bd_dom_sf"/>
</dbReference>
<dbReference type="Gene3D" id="2.60.120.10">
    <property type="entry name" value="Jelly Rolls"/>
    <property type="match status" value="1"/>
</dbReference>
<sequence>MNLEPRHEKAGSILFEELEEVNEVLFISRGQCDVGFEVNKIKKWVLRFFNKTMVGAYNCTFSIRSVFCYKCNSECEGYSIRKSNWLNILNEFPDIASVIKSNVVSEYNKSIKFKMFKAKRDHLKKLSKRADFHKISVIIPNQAEQLDPREQNNDFSKMMLGQSSHESLIDQESSNISEIGQEIHNYQGRVEKLTSGISNIIKYIDEVGKENTEIEAELAEVYGEINKLKAEGY</sequence>
<accession>A0A7S3J0T5</accession>
<dbReference type="InterPro" id="IPR014710">
    <property type="entry name" value="RmlC-like_jellyroll"/>
</dbReference>